<feature type="compositionally biased region" description="Low complexity" evidence="1">
    <location>
        <begin position="92"/>
        <end position="122"/>
    </location>
</feature>
<sequence length="488" mass="52739">MSGKAAPSRRGSKANVQAQGESVAPAVTETSSGRKAGSRKETPSQRGAATSRRAASSRVAASSPVATSPVASRATRSRAGAKPSVERAPEKAPTTPVRATPVRAPAARKAAPAKAPAQKVAPSARGGRQDFEGPLAWRSNRPARPVAETLTALENARSIEEAIAVAQLALPKADLPRASAWRQQVLDRARERFYVVEAHLKESFGLSLPRHVAVAAAFFQACDEHEQKGLVRLGRRPGLVLRWFEEGGLARPIRSGLDERLQDRYRRDPAEFVTLMIGNIDGLHYGLWFDEPSSLPTTIARTYAFGSGEVIGGEFQTLLPALRLDVQEGLRAGWEIGPAEFLDRARKYLPLTEAIDWFLPHEEAAVAEDKLPSFVKRPDINGGLGPLLPRTAGDGATHPKECESRWAALQAGKTEAYISEARRGLVSGKSAFALVLGRELLFLGDDATRSATLQLLTDAYERMGRKALAAITRVVHAHRDAEVLDVYE</sequence>
<evidence type="ECO:0000313" key="3">
    <source>
        <dbReference type="Proteomes" id="UP000067626"/>
    </source>
</evidence>
<name>A0A0K1E4Z2_CHOCO</name>
<proteinExistence type="predicted"/>
<dbReference type="EMBL" id="CP012159">
    <property type="protein sequence ID" value="AKT35950.1"/>
    <property type="molecule type" value="Genomic_DNA"/>
</dbReference>
<accession>A0A0K1E4Z2</accession>
<feature type="region of interest" description="Disordered" evidence="1">
    <location>
        <begin position="1"/>
        <end position="140"/>
    </location>
</feature>
<keyword evidence="3" id="KW-1185">Reference proteome</keyword>
<feature type="compositionally biased region" description="Low complexity" evidence="1">
    <location>
        <begin position="48"/>
        <end position="74"/>
    </location>
</feature>
<reference evidence="2 3" key="1">
    <citation type="submission" date="2015-07" db="EMBL/GenBank/DDBJ databases">
        <title>Genome analysis of myxobacterium Chondromyces crocatus Cm c5 reveals a high potential for natural compound synthesis and the genetic basis for the loss of fruiting body formation.</title>
        <authorList>
            <person name="Zaburannyi N."/>
            <person name="Bunk B."/>
            <person name="Maier J."/>
            <person name="Overmann J."/>
            <person name="Mueller R."/>
        </authorList>
    </citation>
    <scope>NUCLEOTIDE SEQUENCE [LARGE SCALE GENOMIC DNA]</scope>
    <source>
        <strain evidence="2 3">Cm c5</strain>
    </source>
</reference>
<dbReference type="Proteomes" id="UP000067626">
    <property type="component" value="Chromosome"/>
</dbReference>
<dbReference type="KEGG" id="ccro:CMC5_000620"/>
<protein>
    <submittedName>
        <fullName evidence="2">Uncharacterized protein</fullName>
    </submittedName>
</protein>
<gene>
    <name evidence="2" type="ORF">CMC5_000620</name>
</gene>
<organism evidence="2 3">
    <name type="scientific">Chondromyces crocatus</name>
    <dbReference type="NCBI Taxonomy" id="52"/>
    <lineage>
        <taxon>Bacteria</taxon>
        <taxon>Pseudomonadati</taxon>
        <taxon>Myxococcota</taxon>
        <taxon>Polyangia</taxon>
        <taxon>Polyangiales</taxon>
        <taxon>Polyangiaceae</taxon>
        <taxon>Chondromyces</taxon>
    </lineage>
</organism>
<evidence type="ECO:0000256" key="1">
    <source>
        <dbReference type="SAM" id="MobiDB-lite"/>
    </source>
</evidence>
<evidence type="ECO:0000313" key="2">
    <source>
        <dbReference type="EMBL" id="AKT35950.1"/>
    </source>
</evidence>
<dbReference type="AlphaFoldDB" id="A0A0K1E4Z2"/>